<evidence type="ECO:0000313" key="1">
    <source>
        <dbReference type="EMBL" id="OCC16001.1"/>
    </source>
</evidence>
<reference evidence="1 2" key="1">
    <citation type="submission" date="2016-06" db="EMBL/GenBank/DDBJ databases">
        <title>Respiratory ammonification of nitrate coupled to the oxidation of elemental sulfur in deep-sea autotrophic thermophilic bacteria.</title>
        <authorList>
            <person name="Slobodkina G.B."/>
            <person name="Mardanov A.V."/>
            <person name="Ravin N.V."/>
            <person name="Frolova A.A."/>
            <person name="Viryasiv M.B."/>
            <person name="Chernyh N.A."/>
            <person name="Bonch-Osmolovskaya E.A."/>
            <person name="Slobodkin A.I."/>
        </authorList>
    </citation>
    <scope>NUCLEOTIDE SEQUENCE [LARGE SCALE GENOMIC DNA]</scope>
    <source>
        <strain evidence="1 2">S69</strain>
    </source>
</reference>
<proteinExistence type="predicted"/>
<dbReference type="RefSeq" id="WP_067615994.1">
    <property type="nucleotide sequence ID" value="NZ_MAGO01000002.1"/>
</dbReference>
<dbReference type="InterPro" id="IPR003748">
    <property type="entry name" value="DUF169"/>
</dbReference>
<accession>A0A1B9F8A2</accession>
<dbReference type="STRING" id="1156395.DBT_0463"/>
<organism evidence="1 2">
    <name type="scientific">Dissulfuribacter thermophilus</name>
    <dbReference type="NCBI Taxonomy" id="1156395"/>
    <lineage>
        <taxon>Bacteria</taxon>
        <taxon>Pseudomonadati</taxon>
        <taxon>Thermodesulfobacteriota</taxon>
        <taxon>Dissulfuribacteria</taxon>
        <taxon>Dissulfuribacterales</taxon>
        <taxon>Dissulfuribacteraceae</taxon>
        <taxon>Dissulfuribacter</taxon>
    </lineage>
</organism>
<sequence>MDSGLKRFLDLETLFMKHLRLYHHPVGIFFEEKGKNRIVPELVPKNRLSFCQLLAFVREVGESVRLEANRLGCITAADVFGFKNEREKAIKTLKNYLSPSEAESFYDVRPRFALGEIESVVLAPLGKCSEEPDVVVMVLDGLQAMHLLDFYAKAQDMSEIPLSHNVNGAACANAVKALKKNGPQLALPCPGAFTSGKMERGELILAFPWKAFLKVAKVLEEKAEKGRVSLLGGEELVGNDVCRNCPLIKFEKVAEGEKCGQEAHT</sequence>
<dbReference type="AlphaFoldDB" id="A0A1B9F8A2"/>
<keyword evidence="2" id="KW-1185">Reference proteome</keyword>
<comment type="caution">
    <text evidence="1">The sequence shown here is derived from an EMBL/GenBank/DDBJ whole genome shotgun (WGS) entry which is preliminary data.</text>
</comment>
<protein>
    <submittedName>
        <fullName evidence="1">Uncharacterized protein</fullName>
    </submittedName>
</protein>
<dbReference type="Pfam" id="PF02596">
    <property type="entry name" value="DUF169"/>
    <property type="match status" value="1"/>
</dbReference>
<dbReference type="OrthoDB" id="5415699at2"/>
<dbReference type="EMBL" id="MAGO01000002">
    <property type="protein sequence ID" value="OCC16001.1"/>
    <property type="molecule type" value="Genomic_DNA"/>
</dbReference>
<dbReference type="Proteomes" id="UP000093080">
    <property type="component" value="Unassembled WGS sequence"/>
</dbReference>
<dbReference type="PANTHER" id="PTHR37954">
    <property type="entry name" value="BLL4979 PROTEIN"/>
    <property type="match status" value="1"/>
</dbReference>
<gene>
    <name evidence="1" type="ORF">DBT_0463</name>
</gene>
<dbReference type="PANTHER" id="PTHR37954:SF3">
    <property type="entry name" value="DUF169 DOMAIN-CONTAINING PROTEIN"/>
    <property type="match status" value="1"/>
</dbReference>
<evidence type="ECO:0000313" key="2">
    <source>
        <dbReference type="Proteomes" id="UP000093080"/>
    </source>
</evidence>
<name>A0A1B9F8A2_9BACT</name>